<name>A0A8H4RUY6_9HELO</name>
<protein>
    <submittedName>
        <fullName evidence="1">Uncharacterized protein</fullName>
    </submittedName>
</protein>
<keyword evidence="2" id="KW-1185">Reference proteome</keyword>
<dbReference type="OrthoDB" id="2157530at2759"/>
<dbReference type="Proteomes" id="UP000566819">
    <property type="component" value="Unassembled WGS sequence"/>
</dbReference>
<dbReference type="AlphaFoldDB" id="A0A8H4RUY6"/>
<reference evidence="1 2" key="1">
    <citation type="submission" date="2020-03" db="EMBL/GenBank/DDBJ databases">
        <title>Draft Genome Sequence of Cudoniella acicularis.</title>
        <authorList>
            <person name="Buettner E."/>
            <person name="Kellner H."/>
        </authorList>
    </citation>
    <scope>NUCLEOTIDE SEQUENCE [LARGE SCALE GENOMIC DNA]</scope>
    <source>
        <strain evidence="1 2">DSM 108380</strain>
    </source>
</reference>
<organism evidence="1 2">
    <name type="scientific">Cudoniella acicularis</name>
    <dbReference type="NCBI Taxonomy" id="354080"/>
    <lineage>
        <taxon>Eukaryota</taxon>
        <taxon>Fungi</taxon>
        <taxon>Dikarya</taxon>
        <taxon>Ascomycota</taxon>
        <taxon>Pezizomycotina</taxon>
        <taxon>Leotiomycetes</taxon>
        <taxon>Helotiales</taxon>
        <taxon>Tricladiaceae</taxon>
        <taxon>Cudoniella</taxon>
    </lineage>
</organism>
<comment type="caution">
    <text evidence="1">The sequence shown here is derived from an EMBL/GenBank/DDBJ whole genome shotgun (WGS) entry which is preliminary data.</text>
</comment>
<accession>A0A8H4RUY6</accession>
<evidence type="ECO:0000313" key="2">
    <source>
        <dbReference type="Proteomes" id="UP000566819"/>
    </source>
</evidence>
<sequence>MNAQLKAVSPVELNTNPELQRLFDCAGWRLAAKAGIWEATDPKDYVYGLLGITGRDITPDYSPGKSATEVYCEFFSGWLKYAHRVNELGIVSEEVLHLLHFARIGFSGTPRKPLWAPDFPRVTRKQIHNLKNMTDYNFLLNLGALNSYTGRCNVRNSSLFVSGVRVEPLIHIRPIVGEFRDLAVYIFDFIAKNPVNVTGYHPLLAITQVLNCSFVKAAATQQLDFGTIPLLRFLQLVMKEYPGGLLCAFHKHEDHFHENHSGDQAASYGSEYFSKEKAMTRVVLFPMDFELLYPEIVPVSRFPSLATVVNDVFKSIKGGDPCFKFVFNATFIFPRSIAFKLSSTLKFKLISS</sequence>
<dbReference type="EMBL" id="JAAMPI010000063">
    <property type="protein sequence ID" value="KAF4636482.1"/>
    <property type="molecule type" value="Genomic_DNA"/>
</dbReference>
<evidence type="ECO:0000313" key="1">
    <source>
        <dbReference type="EMBL" id="KAF4636482.1"/>
    </source>
</evidence>
<gene>
    <name evidence="1" type="ORF">G7Y89_g1592</name>
</gene>
<proteinExistence type="predicted"/>